<protein>
    <recommendedName>
        <fullName evidence="2">DDE-1 domain-containing protein</fullName>
    </recommendedName>
</protein>
<evidence type="ECO:0000256" key="1">
    <source>
        <dbReference type="SAM" id="Coils"/>
    </source>
</evidence>
<dbReference type="EMBL" id="KL367520">
    <property type="protein sequence ID" value="KFD66894.1"/>
    <property type="molecule type" value="Genomic_DNA"/>
</dbReference>
<dbReference type="InterPro" id="IPR050863">
    <property type="entry name" value="CenT-Element_Derived"/>
</dbReference>
<evidence type="ECO:0000313" key="3">
    <source>
        <dbReference type="EMBL" id="KFD66894.1"/>
    </source>
</evidence>
<organism evidence="3">
    <name type="scientific">Trichuris suis</name>
    <name type="common">pig whipworm</name>
    <dbReference type="NCBI Taxonomy" id="68888"/>
    <lineage>
        <taxon>Eukaryota</taxon>
        <taxon>Metazoa</taxon>
        <taxon>Ecdysozoa</taxon>
        <taxon>Nematoda</taxon>
        <taxon>Enoplea</taxon>
        <taxon>Dorylaimia</taxon>
        <taxon>Trichinellida</taxon>
        <taxon>Trichuridae</taxon>
        <taxon>Trichuris</taxon>
    </lineage>
</organism>
<dbReference type="InterPro" id="IPR036397">
    <property type="entry name" value="RNaseH_sf"/>
</dbReference>
<feature type="coiled-coil region" evidence="1">
    <location>
        <begin position="357"/>
        <end position="384"/>
    </location>
</feature>
<sequence length="691" mass="78568">MESLLLEWIGGCADRGVPLSYLIIKEKAVRLFNKLKQKALEEGDESLAQREQLRRLKLIGESASADTEAASKFAEELKRLITEGGYSYKQVFNCDETALYWKRLPSKTFIPLEEMQTKGHKVSKDKITLMPVINATGDAVLKPLLVYHSEHPRALRNINKKSLPAVFRAHRSGWNTRLIFSDYMTNYVSPFVERYCRKNNLDNRCLMVVDNCTAHPANITEYGGNVRVVFLPPNTTSLLQPCDQSLIAIIKAYYTQNVMRFIVSAIDEEGNSRASLRQIWKNYDIRLAITNIGDAVNRLTVSMRNGVWKKLCPEAVGRSEGFEPSSLNPQIVELARKAGFMEVDEEDIEEVSASHEEDVTEEELLQLQDERVNIEGEQENEQSNSEAKAEMEVKHLRELLSIIDDAATIAEQDDPNLERSRRFRAGAIDEEGNSRASLRQIWKNYDIRLAITNIGDAVNRLTVSMRNGVWKKLCPEAVGRSEGFEPSSLNPQIVELARKAGFMEVDEEDIEEVSASHEEDVTEEELLQLQDERVNIEGQQENEQSNSEAKAEMEVKHFLLSIIDDAATIAEEHDPNLERSRRFRAGLEDISSAYRELYDHKRRDAKQLAITSFFKRSNLTEADGEPQPSTSKHAAITYDKNFLDFMCHFPSMALLNSFLLDSGPLKPKYRMDQLRKCTELSESARFTSAVN</sequence>
<dbReference type="AlphaFoldDB" id="A0A085NBP8"/>
<dbReference type="Pfam" id="PF03184">
    <property type="entry name" value="DDE_1"/>
    <property type="match status" value="1"/>
</dbReference>
<dbReference type="InterPro" id="IPR004875">
    <property type="entry name" value="DDE_SF_endonuclease_dom"/>
</dbReference>
<dbReference type="PANTHER" id="PTHR19303:SF26">
    <property type="entry name" value="TIGGER TRANSPOSABLE ELEMENT-DERIVED PROTEIN 1"/>
    <property type="match status" value="1"/>
</dbReference>
<dbReference type="GO" id="GO:0005634">
    <property type="term" value="C:nucleus"/>
    <property type="evidence" value="ECO:0007669"/>
    <property type="project" value="TreeGrafter"/>
</dbReference>
<dbReference type="Proteomes" id="UP000030758">
    <property type="component" value="Unassembled WGS sequence"/>
</dbReference>
<feature type="coiled-coil region" evidence="1">
    <location>
        <begin position="519"/>
        <end position="546"/>
    </location>
</feature>
<keyword evidence="1" id="KW-0175">Coiled coil</keyword>
<dbReference type="PANTHER" id="PTHR19303">
    <property type="entry name" value="TRANSPOSON"/>
    <property type="match status" value="1"/>
</dbReference>
<evidence type="ECO:0000259" key="2">
    <source>
        <dbReference type="Pfam" id="PF03184"/>
    </source>
</evidence>
<gene>
    <name evidence="3" type="ORF">M514_21038</name>
</gene>
<accession>A0A085NBP8</accession>
<dbReference type="Gene3D" id="3.30.420.10">
    <property type="entry name" value="Ribonuclease H-like superfamily/Ribonuclease H"/>
    <property type="match status" value="1"/>
</dbReference>
<dbReference type="GO" id="GO:0003677">
    <property type="term" value="F:DNA binding"/>
    <property type="evidence" value="ECO:0007669"/>
    <property type="project" value="TreeGrafter"/>
</dbReference>
<name>A0A085NBP8_9BILA</name>
<reference evidence="3" key="1">
    <citation type="journal article" date="2014" name="Nat. Genet.">
        <title>Genome and transcriptome of the porcine whipworm Trichuris suis.</title>
        <authorList>
            <person name="Jex A.R."/>
            <person name="Nejsum P."/>
            <person name="Schwarz E.M."/>
            <person name="Hu L."/>
            <person name="Young N.D."/>
            <person name="Hall R.S."/>
            <person name="Korhonen P.K."/>
            <person name="Liao S."/>
            <person name="Thamsborg S."/>
            <person name="Xia J."/>
            <person name="Xu P."/>
            <person name="Wang S."/>
            <person name="Scheerlinck J.P."/>
            <person name="Hofmann A."/>
            <person name="Sternberg P.W."/>
            <person name="Wang J."/>
            <person name="Gasser R.B."/>
        </authorList>
    </citation>
    <scope>NUCLEOTIDE SEQUENCE [LARGE SCALE GENOMIC DNA]</scope>
    <source>
        <strain evidence="3">DCEP-RM93F</strain>
    </source>
</reference>
<dbReference type="Gene3D" id="1.10.10.60">
    <property type="entry name" value="Homeodomain-like"/>
    <property type="match status" value="1"/>
</dbReference>
<proteinExistence type="predicted"/>
<feature type="domain" description="DDE-1" evidence="2">
    <location>
        <begin position="124"/>
        <end position="302"/>
    </location>
</feature>